<feature type="chain" id="PRO_5045143155" evidence="5">
    <location>
        <begin position="23"/>
        <end position="223"/>
    </location>
</feature>
<dbReference type="PANTHER" id="PTHR43343">
    <property type="entry name" value="PEPTIDASE S12"/>
    <property type="match status" value="1"/>
</dbReference>
<dbReference type="EC" id="3.4.21.-" evidence="6"/>
<dbReference type="GO" id="GO:0008233">
    <property type="term" value="F:peptidase activity"/>
    <property type="evidence" value="ECO:0007669"/>
    <property type="project" value="UniProtKB-KW"/>
</dbReference>
<accession>A0ABW3HP21</accession>
<keyword evidence="5" id="KW-0732">Signal</keyword>
<dbReference type="RefSeq" id="WP_377563401.1">
    <property type="nucleotide sequence ID" value="NZ_JBHTJZ010000009.1"/>
</dbReference>
<evidence type="ECO:0000256" key="5">
    <source>
        <dbReference type="SAM" id="SignalP"/>
    </source>
</evidence>
<evidence type="ECO:0000313" key="7">
    <source>
        <dbReference type="Proteomes" id="UP001596989"/>
    </source>
</evidence>
<evidence type="ECO:0000256" key="3">
    <source>
        <dbReference type="ARBA" id="ARBA00022801"/>
    </source>
</evidence>
<comment type="caution">
    <text evidence="6">The sequence shown here is derived from an EMBL/GenBank/DDBJ whole genome shotgun (WGS) entry which is preliminary data.</text>
</comment>
<keyword evidence="2 6" id="KW-0645">Protease</keyword>
<evidence type="ECO:0000256" key="2">
    <source>
        <dbReference type="ARBA" id="ARBA00022670"/>
    </source>
</evidence>
<dbReference type="SUPFAM" id="SSF50494">
    <property type="entry name" value="Trypsin-like serine proteases"/>
    <property type="match status" value="1"/>
</dbReference>
<keyword evidence="7" id="KW-1185">Reference proteome</keyword>
<dbReference type="Gene3D" id="2.40.10.10">
    <property type="entry name" value="Trypsin-like serine proteases"/>
    <property type="match status" value="2"/>
</dbReference>
<dbReference type="InterPro" id="IPR001940">
    <property type="entry name" value="Peptidase_S1C"/>
</dbReference>
<organism evidence="6 7">
    <name type="scientific">Paenibacillus chungangensis</name>
    <dbReference type="NCBI Taxonomy" id="696535"/>
    <lineage>
        <taxon>Bacteria</taxon>
        <taxon>Bacillati</taxon>
        <taxon>Bacillota</taxon>
        <taxon>Bacilli</taxon>
        <taxon>Bacillales</taxon>
        <taxon>Paenibacillaceae</taxon>
        <taxon>Paenibacillus</taxon>
    </lineage>
</organism>
<dbReference type="InterPro" id="IPR051201">
    <property type="entry name" value="Chloro_Bact_Ser_Proteases"/>
</dbReference>
<evidence type="ECO:0000256" key="4">
    <source>
        <dbReference type="ARBA" id="ARBA00022825"/>
    </source>
</evidence>
<dbReference type="PRINTS" id="PR00834">
    <property type="entry name" value="PROTEASES2C"/>
</dbReference>
<name>A0ABW3HP21_9BACL</name>
<proteinExistence type="inferred from homology"/>
<dbReference type="GO" id="GO:0006508">
    <property type="term" value="P:proteolysis"/>
    <property type="evidence" value="ECO:0007669"/>
    <property type="project" value="UniProtKB-KW"/>
</dbReference>
<reference evidence="7" key="1">
    <citation type="journal article" date="2019" name="Int. J. Syst. Evol. Microbiol.">
        <title>The Global Catalogue of Microorganisms (GCM) 10K type strain sequencing project: providing services to taxonomists for standard genome sequencing and annotation.</title>
        <authorList>
            <consortium name="The Broad Institute Genomics Platform"/>
            <consortium name="The Broad Institute Genome Sequencing Center for Infectious Disease"/>
            <person name="Wu L."/>
            <person name="Ma J."/>
        </authorList>
    </citation>
    <scope>NUCLEOTIDE SEQUENCE [LARGE SCALE GENOMIC DNA]</scope>
    <source>
        <strain evidence="7">CCUG 59129</strain>
    </source>
</reference>
<evidence type="ECO:0000313" key="6">
    <source>
        <dbReference type="EMBL" id="MFD0959310.1"/>
    </source>
</evidence>
<dbReference type="Proteomes" id="UP001596989">
    <property type="component" value="Unassembled WGS sequence"/>
</dbReference>
<keyword evidence="4" id="KW-0720">Serine protease</keyword>
<protein>
    <submittedName>
        <fullName evidence="6">S1C family serine protease</fullName>
        <ecNumber evidence="6">3.4.21.-</ecNumber>
    </submittedName>
</protein>
<sequence>MNKKLTASILLVVIVASFFAMIETEAEQPKRYEADNIFHKSNASLFYLRNIGEYETVRSVGTGVIISDEGLALTAYHVVKHAVELEAVLQDGRNVSGVKVEAYDEGNDVALLRFPKVEEVEAFSALPLRPGGVSHGETVFAIGFPLKETPIITQGIVNSPEAKINGRSRVLTSAGIVSGMSGGPLLDQEGHVVGIISGSLRTMPGIHLVVSIEEVAELVEDFQ</sequence>
<dbReference type="InterPro" id="IPR043504">
    <property type="entry name" value="Peptidase_S1_PA_chymotrypsin"/>
</dbReference>
<dbReference type="EMBL" id="JBHTJZ010000009">
    <property type="protein sequence ID" value="MFD0959310.1"/>
    <property type="molecule type" value="Genomic_DNA"/>
</dbReference>
<feature type="signal peptide" evidence="5">
    <location>
        <begin position="1"/>
        <end position="22"/>
    </location>
</feature>
<dbReference type="InterPro" id="IPR009003">
    <property type="entry name" value="Peptidase_S1_PA"/>
</dbReference>
<keyword evidence="3 6" id="KW-0378">Hydrolase</keyword>
<gene>
    <name evidence="6" type="ORF">ACFQ2I_07895</name>
</gene>
<dbReference type="PANTHER" id="PTHR43343:SF3">
    <property type="entry name" value="PROTEASE DO-LIKE 8, CHLOROPLASTIC"/>
    <property type="match status" value="1"/>
</dbReference>
<dbReference type="Pfam" id="PF13365">
    <property type="entry name" value="Trypsin_2"/>
    <property type="match status" value="1"/>
</dbReference>
<evidence type="ECO:0000256" key="1">
    <source>
        <dbReference type="ARBA" id="ARBA00010541"/>
    </source>
</evidence>
<comment type="similarity">
    <text evidence="1">Belongs to the peptidase S1C family.</text>
</comment>